<dbReference type="RefSeq" id="WP_234615584.1">
    <property type="nucleotide sequence ID" value="NZ_CP098806.1"/>
</dbReference>
<evidence type="ECO:0000313" key="1">
    <source>
        <dbReference type="EMBL" id="MCF0042746.1"/>
    </source>
</evidence>
<organism evidence="1 2">
    <name type="scientific">Dyadobacter fanqingshengii</name>
    <dbReference type="NCBI Taxonomy" id="2906443"/>
    <lineage>
        <taxon>Bacteria</taxon>
        <taxon>Pseudomonadati</taxon>
        <taxon>Bacteroidota</taxon>
        <taxon>Cytophagia</taxon>
        <taxon>Cytophagales</taxon>
        <taxon>Spirosomataceae</taxon>
        <taxon>Dyadobacter</taxon>
    </lineage>
</organism>
<dbReference type="EMBL" id="JAJTTA010000004">
    <property type="protein sequence ID" value="MCF0042746.1"/>
    <property type="molecule type" value="Genomic_DNA"/>
</dbReference>
<dbReference type="AlphaFoldDB" id="A0A9X1PD28"/>
<keyword evidence="2" id="KW-1185">Reference proteome</keyword>
<sequence>MLNIVENYMQLKKNMGTLINKSGYKNAFLAEQIGMPAPTFSVKKQRGNWTENEMKQILAIIQNEKLEDFFFLEVMRAESDEPRHPIADLKKEMGW</sequence>
<dbReference type="Proteomes" id="UP001139700">
    <property type="component" value="Unassembled WGS sequence"/>
</dbReference>
<evidence type="ECO:0000313" key="2">
    <source>
        <dbReference type="Proteomes" id="UP001139700"/>
    </source>
</evidence>
<proteinExistence type="predicted"/>
<gene>
    <name evidence="1" type="ORF">LXM24_21770</name>
</gene>
<comment type="caution">
    <text evidence="1">The sequence shown here is derived from an EMBL/GenBank/DDBJ whole genome shotgun (WGS) entry which is preliminary data.</text>
</comment>
<protein>
    <submittedName>
        <fullName evidence="1">Uncharacterized protein</fullName>
    </submittedName>
</protein>
<reference evidence="1" key="1">
    <citation type="submission" date="2021-12" db="EMBL/GenBank/DDBJ databases">
        <title>Novel species in genus Dyadobacter.</title>
        <authorList>
            <person name="Ma C."/>
        </authorList>
    </citation>
    <scope>NUCLEOTIDE SEQUENCE</scope>
    <source>
        <strain evidence="1">CY399</strain>
    </source>
</reference>
<accession>A0A9X1PD28</accession>
<name>A0A9X1PD28_9BACT</name>